<dbReference type="AlphaFoldDB" id="A0A5S3V691"/>
<gene>
    <name evidence="1" type="ORF">CWC19_15705</name>
</gene>
<comment type="caution">
    <text evidence="1">The sequence shown here is derived from an EMBL/GenBank/DDBJ whole genome shotgun (WGS) entry which is preliminary data.</text>
</comment>
<sequence length="197" mass="23075">MNTFVMIRNKYPRTSEGIGELPLWEDQVSKIRVYRPLGNDNFYKVFDGSRLIFLVENGISYDFRGAKEEFIFKYINNNVVRKEIEVRRTQRSIEKLATDYELTKYGHSLVLNSGRIQGSGYGESKNIKYSNGNYYINEKLAAIESLGGGIFVWFYKLWKEKRLIPYDDFVRIDFDETLLKREEAIMLVVSRYAGLKG</sequence>
<organism evidence="1 2">
    <name type="scientific">Pseudoalteromonas aurantia</name>
    <dbReference type="NCBI Taxonomy" id="43654"/>
    <lineage>
        <taxon>Bacteria</taxon>
        <taxon>Pseudomonadati</taxon>
        <taxon>Pseudomonadota</taxon>
        <taxon>Gammaproteobacteria</taxon>
        <taxon>Alteromonadales</taxon>
        <taxon>Pseudoalteromonadaceae</taxon>
        <taxon>Pseudoalteromonas</taxon>
    </lineage>
</organism>
<evidence type="ECO:0000313" key="2">
    <source>
        <dbReference type="Proteomes" id="UP000307217"/>
    </source>
</evidence>
<protein>
    <submittedName>
        <fullName evidence="1">Uncharacterized protein</fullName>
    </submittedName>
</protein>
<reference evidence="2" key="2">
    <citation type="submission" date="2019-06" db="EMBL/GenBank/DDBJ databases">
        <title>Co-occurence of chitin degradation, pigmentation and bioactivity in marine Pseudoalteromonas.</title>
        <authorList>
            <person name="Sonnenschein E.C."/>
            <person name="Bech P.K."/>
        </authorList>
    </citation>
    <scope>NUCLEOTIDE SEQUENCE [LARGE SCALE GENOMIC DNA]</scope>
    <source>
        <strain evidence="2">S3790</strain>
    </source>
</reference>
<proteinExistence type="predicted"/>
<reference evidence="1 2" key="1">
    <citation type="submission" date="2018-01" db="EMBL/GenBank/DDBJ databases">
        <authorList>
            <person name="Paulsen S."/>
            <person name="Gram L.K."/>
        </authorList>
    </citation>
    <scope>NUCLEOTIDE SEQUENCE [LARGE SCALE GENOMIC DNA]</scope>
    <source>
        <strain evidence="1 2">S3790</strain>
    </source>
</reference>
<accession>A0A5S3V691</accession>
<name>A0A5S3V691_9GAMM</name>
<dbReference type="Proteomes" id="UP000307217">
    <property type="component" value="Unassembled WGS sequence"/>
</dbReference>
<dbReference type="EMBL" id="PNBX01000073">
    <property type="protein sequence ID" value="TMO66609.1"/>
    <property type="molecule type" value="Genomic_DNA"/>
</dbReference>
<evidence type="ECO:0000313" key="1">
    <source>
        <dbReference type="EMBL" id="TMO66609.1"/>
    </source>
</evidence>